<feature type="domain" description="Thioredoxin" evidence="6">
    <location>
        <begin position="62"/>
        <end position="250"/>
    </location>
</feature>
<protein>
    <submittedName>
        <fullName evidence="7">DsbA family protein</fullName>
    </submittedName>
</protein>
<dbReference type="PANTHER" id="PTHR13887">
    <property type="entry name" value="GLUTATHIONE S-TRANSFERASE KAPPA"/>
    <property type="match status" value="1"/>
</dbReference>
<dbReference type="PROSITE" id="PS51352">
    <property type="entry name" value="THIOREDOXIN_2"/>
    <property type="match status" value="1"/>
</dbReference>
<evidence type="ECO:0000256" key="1">
    <source>
        <dbReference type="ARBA" id="ARBA00022729"/>
    </source>
</evidence>
<accession>A0AAU7XCP4</accession>
<evidence type="ECO:0000313" key="7">
    <source>
        <dbReference type="EMBL" id="XBY45814.1"/>
    </source>
</evidence>
<dbReference type="Gene3D" id="3.40.30.10">
    <property type="entry name" value="Glutaredoxin"/>
    <property type="match status" value="1"/>
</dbReference>
<keyword evidence="1 5" id="KW-0732">Signal</keyword>
<organism evidence="7">
    <name type="scientific">Methyloraptor flagellatus</name>
    <dbReference type="NCBI Taxonomy" id="3162530"/>
    <lineage>
        <taxon>Bacteria</taxon>
        <taxon>Pseudomonadati</taxon>
        <taxon>Pseudomonadota</taxon>
        <taxon>Alphaproteobacteria</taxon>
        <taxon>Hyphomicrobiales</taxon>
        <taxon>Ancalomicrobiaceae</taxon>
        <taxon>Methyloraptor</taxon>
    </lineage>
</organism>
<gene>
    <name evidence="7" type="ORF">ABS361_06015</name>
</gene>
<dbReference type="Pfam" id="PF18312">
    <property type="entry name" value="ScsC_N"/>
    <property type="match status" value="1"/>
</dbReference>
<dbReference type="RefSeq" id="WP_407050909.1">
    <property type="nucleotide sequence ID" value="NZ_CP158568.1"/>
</dbReference>
<dbReference type="AlphaFoldDB" id="A0AAU7XCP4"/>
<evidence type="ECO:0000256" key="3">
    <source>
        <dbReference type="ARBA" id="ARBA00023157"/>
    </source>
</evidence>
<feature type="chain" id="PRO_5043437035" evidence="5">
    <location>
        <begin position="27"/>
        <end position="256"/>
    </location>
</feature>
<dbReference type="GO" id="GO:0016491">
    <property type="term" value="F:oxidoreductase activity"/>
    <property type="evidence" value="ECO:0007669"/>
    <property type="project" value="UniProtKB-KW"/>
</dbReference>
<dbReference type="SUPFAM" id="SSF52833">
    <property type="entry name" value="Thioredoxin-like"/>
    <property type="match status" value="1"/>
</dbReference>
<dbReference type="InterPro" id="IPR041205">
    <property type="entry name" value="ScsC_N"/>
</dbReference>
<sequence>MRKTLKTILAAGVAGSLLFGAASAGAAESFTAAQKEELGQIIKQYLLENPEILDEAMSALEKKRADQAQAQQSRTIAEKASLLLNSPRQVVLGNPKGDVTVVEFFDYNCGYCKRAMPDMLALLEQDKNLRFVLKEFPVLGQGSVEAAHVATAVNKLAPEKYLDFHKKLLSARGEANKARAMEAAVAVGLDAAKIEAEMKSAEVQASLEEGFGLANGLGLTGTPSYVIGQQVIPGAIGMPKLKDRIAEVRGCLPKQC</sequence>
<dbReference type="InterPro" id="IPR001853">
    <property type="entry name" value="DSBA-like_thioredoxin_dom"/>
</dbReference>
<evidence type="ECO:0000256" key="4">
    <source>
        <dbReference type="ARBA" id="ARBA00023284"/>
    </source>
</evidence>
<evidence type="ECO:0000256" key="5">
    <source>
        <dbReference type="SAM" id="SignalP"/>
    </source>
</evidence>
<evidence type="ECO:0000256" key="2">
    <source>
        <dbReference type="ARBA" id="ARBA00023002"/>
    </source>
</evidence>
<dbReference type="InterPro" id="IPR036249">
    <property type="entry name" value="Thioredoxin-like_sf"/>
</dbReference>
<evidence type="ECO:0000259" key="6">
    <source>
        <dbReference type="PROSITE" id="PS51352"/>
    </source>
</evidence>
<keyword evidence="3" id="KW-1015">Disulfide bond</keyword>
<keyword evidence="4" id="KW-0676">Redox-active center</keyword>
<feature type="signal peptide" evidence="5">
    <location>
        <begin position="1"/>
        <end position="26"/>
    </location>
</feature>
<dbReference type="EMBL" id="CP158568">
    <property type="protein sequence ID" value="XBY45814.1"/>
    <property type="molecule type" value="Genomic_DNA"/>
</dbReference>
<keyword evidence="2" id="KW-0560">Oxidoreductase</keyword>
<dbReference type="InterPro" id="IPR013766">
    <property type="entry name" value="Thioredoxin_domain"/>
</dbReference>
<reference evidence="7" key="1">
    <citation type="submission" date="2024-06" db="EMBL/GenBank/DDBJ databases">
        <title>Methylostella associata gen. nov., sp. nov., a novel Ancalomicrobiaceae-affiliated facultatively methylotrophic bacteria that feed on methanotrophs of the genus Methylococcus.</title>
        <authorList>
            <person name="Saltykova V."/>
            <person name="Danilova O.V."/>
            <person name="Oshkin I.Y."/>
            <person name="Belova S.E."/>
            <person name="Pimenov N.V."/>
            <person name="Dedysh S.N."/>
        </authorList>
    </citation>
    <scope>NUCLEOTIDE SEQUENCE</scope>
    <source>
        <strain evidence="7">S20</strain>
    </source>
</reference>
<name>A0AAU7XCP4_9HYPH</name>
<dbReference type="CDD" id="cd03023">
    <property type="entry name" value="DsbA_Com1_like"/>
    <property type="match status" value="1"/>
</dbReference>
<dbReference type="Pfam" id="PF01323">
    <property type="entry name" value="DSBA"/>
    <property type="match status" value="1"/>
</dbReference>
<dbReference type="KEGG" id="mflg:ABS361_06015"/>
<proteinExistence type="predicted"/>
<dbReference type="PANTHER" id="PTHR13887:SF14">
    <property type="entry name" value="DISULFIDE BOND FORMATION PROTEIN D"/>
    <property type="match status" value="1"/>
</dbReference>